<protein>
    <recommendedName>
        <fullName evidence="2 5">Acylphosphatase</fullName>
        <ecNumber evidence="2 5">3.6.1.7</ecNumber>
    </recommendedName>
</protein>
<gene>
    <name evidence="9" type="ORF">CDAUBV1_LOCUS3211</name>
</gene>
<evidence type="ECO:0000256" key="7">
    <source>
        <dbReference type="RuleBase" id="RU004168"/>
    </source>
</evidence>
<evidence type="ECO:0000259" key="8">
    <source>
        <dbReference type="PROSITE" id="PS51160"/>
    </source>
</evidence>
<comment type="similarity">
    <text evidence="1 7">Belongs to the acylphosphatase family.</text>
</comment>
<evidence type="ECO:0000256" key="5">
    <source>
        <dbReference type="PROSITE-ProRule" id="PRU00520"/>
    </source>
</evidence>
<keyword evidence="3 5" id="KW-0378">Hydrolase</keyword>
<evidence type="ECO:0000256" key="3">
    <source>
        <dbReference type="ARBA" id="ARBA00022801"/>
    </source>
</evidence>
<feature type="active site" evidence="5">
    <location>
        <position position="32"/>
    </location>
</feature>
<dbReference type="InterPro" id="IPR001792">
    <property type="entry name" value="Acylphosphatase-like_dom"/>
</dbReference>
<dbReference type="PANTHER" id="PTHR10029:SF3">
    <property type="entry name" value="ACYLPHOSPHATASE-RELATED"/>
    <property type="match status" value="1"/>
</dbReference>
<dbReference type="PROSITE" id="PS00151">
    <property type="entry name" value="ACYLPHOSPHATASE_2"/>
    <property type="match status" value="1"/>
</dbReference>
<evidence type="ECO:0000256" key="6">
    <source>
        <dbReference type="RuleBase" id="RU000553"/>
    </source>
</evidence>
<dbReference type="InterPro" id="IPR017968">
    <property type="entry name" value="Acylphosphatase_CS"/>
</dbReference>
<dbReference type="GO" id="GO:0003998">
    <property type="term" value="F:acylphosphatase activity"/>
    <property type="evidence" value="ECO:0007669"/>
    <property type="project" value="UniProtKB-EC"/>
</dbReference>
<comment type="caution">
    <text evidence="9">The sequence shown here is derived from an EMBL/GenBank/DDBJ whole genome shotgun (WGS) entry which is preliminary data.</text>
</comment>
<accession>A0AAV2T0Q4</accession>
<dbReference type="Proteomes" id="UP001497525">
    <property type="component" value="Unassembled WGS sequence"/>
</dbReference>
<feature type="active site" evidence="5">
    <location>
        <position position="50"/>
    </location>
</feature>
<dbReference type="Gene3D" id="3.30.70.100">
    <property type="match status" value="1"/>
</dbReference>
<name>A0AAV2T0Q4_CALDB</name>
<evidence type="ECO:0000256" key="1">
    <source>
        <dbReference type="ARBA" id="ARBA00005614"/>
    </source>
</evidence>
<dbReference type="AlphaFoldDB" id="A0AAV2T0Q4"/>
<evidence type="ECO:0000313" key="10">
    <source>
        <dbReference type="Proteomes" id="UP001497525"/>
    </source>
</evidence>
<dbReference type="EC" id="3.6.1.7" evidence="2 5"/>
<dbReference type="PROSITE" id="PS51160">
    <property type="entry name" value="ACYLPHOSPHATASE_3"/>
    <property type="match status" value="1"/>
</dbReference>
<dbReference type="PROSITE" id="PS00150">
    <property type="entry name" value="ACYLPHOSPHATASE_1"/>
    <property type="match status" value="1"/>
</dbReference>
<dbReference type="PRINTS" id="PR00112">
    <property type="entry name" value="ACYLPHPHTASE"/>
</dbReference>
<dbReference type="InterPro" id="IPR036046">
    <property type="entry name" value="Acylphosphatase-like_dom_sf"/>
</dbReference>
<dbReference type="Pfam" id="PF00708">
    <property type="entry name" value="Acylphosphatase"/>
    <property type="match status" value="1"/>
</dbReference>
<organism evidence="9 10">
    <name type="scientific">Calicophoron daubneyi</name>
    <name type="common">Rumen fluke</name>
    <name type="synonym">Paramphistomum daubneyi</name>
    <dbReference type="NCBI Taxonomy" id="300641"/>
    <lineage>
        <taxon>Eukaryota</taxon>
        <taxon>Metazoa</taxon>
        <taxon>Spiralia</taxon>
        <taxon>Lophotrochozoa</taxon>
        <taxon>Platyhelminthes</taxon>
        <taxon>Trematoda</taxon>
        <taxon>Digenea</taxon>
        <taxon>Plagiorchiida</taxon>
        <taxon>Pronocephalata</taxon>
        <taxon>Paramphistomoidea</taxon>
        <taxon>Paramphistomidae</taxon>
        <taxon>Calicophoron</taxon>
    </lineage>
</organism>
<sequence length="107" mass="12313">MYTAFLRMAHSSPGLRRCEFEVFGKVQGVFFRKYARQFAKDVGLVGWVQNTESGTVRGTCEGNADSVDKFKKWLSYTGSPKSRIDRCEIRVDTPVSRTEYSDFVIRR</sequence>
<evidence type="ECO:0000256" key="2">
    <source>
        <dbReference type="ARBA" id="ARBA00012150"/>
    </source>
</evidence>
<evidence type="ECO:0000256" key="4">
    <source>
        <dbReference type="ARBA" id="ARBA00047645"/>
    </source>
</evidence>
<evidence type="ECO:0000313" key="9">
    <source>
        <dbReference type="EMBL" id="CAL5131018.1"/>
    </source>
</evidence>
<comment type="catalytic activity">
    <reaction evidence="4 5 6">
        <text>an acyl phosphate + H2O = a carboxylate + phosphate + H(+)</text>
        <dbReference type="Rhea" id="RHEA:14965"/>
        <dbReference type="ChEBI" id="CHEBI:15377"/>
        <dbReference type="ChEBI" id="CHEBI:15378"/>
        <dbReference type="ChEBI" id="CHEBI:29067"/>
        <dbReference type="ChEBI" id="CHEBI:43474"/>
        <dbReference type="ChEBI" id="CHEBI:59918"/>
        <dbReference type="EC" id="3.6.1.7"/>
    </reaction>
</comment>
<dbReference type="FunFam" id="3.30.70.100:FF:000011">
    <property type="entry name" value="Acylphosphatase"/>
    <property type="match status" value="1"/>
</dbReference>
<dbReference type="InterPro" id="IPR020456">
    <property type="entry name" value="Acylphosphatase"/>
</dbReference>
<dbReference type="SUPFAM" id="SSF54975">
    <property type="entry name" value="Acylphosphatase/BLUF domain-like"/>
    <property type="match status" value="1"/>
</dbReference>
<dbReference type="EMBL" id="CAXLJL010000079">
    <property type="protein sequence ID" value="CAL5131018.1"/>
    <property type="molecule type" value="Genomic_DNA"/>
</dbReference>
<dbReference type="PANTHER" id="PTHR10029">
    <property type="entry name" value="ACYLPHOSPHATASE"/>
    <property type="match status" value="1"/>
</dbReference>
<proteinExistence type="inferred from homology"/>
<reference evidence="9" key="1">
    <citation type="submission" date="2024-06" db="EMBL/GenBank/DDBJ databases">
        <authorList>
            <person name="Liu X."/>
            <person name="Lenzi L."/>
            <person name="Haldenby T S."/>
            <person name="Uol C."/>
        </authorList>
    </citation>
    <scope>NUCLEOTIDE SEQUENCE</scope>
</reference>
<feature type="domain" description="Acylphosphatase-like" evidence="8">
    <location>
        <begin position="17"/>
        <end position="107"/>
    </location>
</feature>